<dbReference type="EMBL" id="BMKQ01000002">
    <property type="protein sequence ID" value="GGF56981.1"/>
    <property type="molecule type" value="Genomic_DNA"/>
</dbReference>
<dbReference type="RefSeq" id="WP_188781254.1">
    <property type="nucleotide sequence ID" value="NZ_BMKQ01000002.1"/>
</dbReference>
<dbReference type="AlphaFoldDB" id="A0A917BV19"/>
<reference evidence="2" key="2">
    <citation type="submission" date="2020-09" db="EMBL/GenBank/DDBJ databases">
        <authorList>
            <person name="Sun Q."/>
            <person name="Zhou Y."/>
        </authorList>
    </citation>
    <scope>NUCLEOTIDE SEQUENCE</scope>
    <source>
        <strain evidence="2">CGMCC 1.16067</strain>
    </source>
</reference>
<name>A0A917BV19_9ACTN</name>
<feature type="region of interest" description="Disordered" evidence="1">
    <location>
        <begin position="1"/>
        <end position="29"/>
    </location>
</feature>
<evidence type="ECO:0000313" key="2">
    <source>
        <dbReference type="EMBL" id="GGF56981.1"/>
    </source>
</evidence>
<proteinExistence type="predicted"/>
<organism evidence="2 3">
    <name type="scientific">Marmoricola endophyticus</name>
    <dbReference type="NCBI Taxonomy" id="2040280"/>
    <lineage>
        <taxon>Bacteria</taxon>
        <taxon>Bacillati</taxon>
        <taxon>Actinomycetota</taxon>
        <taxon>Actinomycetes</taxon>
        <taxon>Propionibacteriales</taxon>
        <taxon>Nocardioidaceae</taxon>
        <taxon>Marmoricola</taxon>
    </lineage>
</organism>
<accession>A0A917BV19</accession>
<dbReference type="Proteomes" id="UP000649179">
    <property type="component" value="Unassembled WGS sequence"/>
</dbReference>
<gene>
    <name evidence="2" type="ORF">GCM10011519_33670</name>
</gene>
<protein>
    <submittedName>
        <fullName evidence="2">Uncharacterized protein</fullName>
    </submittedName>
</protein>
<reference evidence="2" key="1">
    <citation type="journal article" date="2014" name="Int. J. Syst. Evol. Microbiol.">
        <title>Complete genome sequence of Corynebacterium casei LMG S-19264T (=DSM 44701T), isolated from a smear-ripened cheese.</title>
        <authorList>
            <consortium name="US DOE Joint Genome Institute (JGI-PGF)"/>
            <person name="Walter F."/>
            <person name="Albersmeier A."/>
            <person name="Kalinowski J."/>
            <person name="Ruckert C."/>
        </authorList>
    </citation>
    <scope>NUCLEOTIDE SEQUENCE</scope>
    <source>
        <strain evidence="2">CGMCC 1.16067</strain>
    </source>
</reference>
<evidence type="ECO:0000313" key="3">
    <source>
        <dbReference type="Proteomes" id="UP000649179"/>
    </source>
</evidence>
<keyword evidence="3" id="KW-1185">Reference proteome</keyword>
<evidence type="ECO:0000256" key="1">
    <source>
        <dbReference type="SAM" id="MobiDB-lite"/>
    </source>
</evidence>
<comment type="caution">
    <text evidence="2">The sequence shown here is derived from an EMBL/GenBank/DDBJ whole genome shotgun (WGS) entry which is preliminary data.</text>
</comment>
<sequence length="118" mass="12814">MARRKQQHSATGSGRLDLADEGLPGYPRFDPESLLGATISEKATSYADALSLEPGGEYADVIFRAACLIEDDIRERLGLPPVDEEILDHANGDVDVDEAALREREQAVARAIAYDTLT</sequence>